<reference evidence="2" key="1">
    <citation type="submission" date="2023-06" db="EMBL/GenBank/DDBJ databases">
        <title>Conoideocrella luteorostrata (Hypocreales: Clavicipitaceae), a potential biocontrol fungus for elongate hemlock scale in United States Christmas tree production areas.</title>
        <authorList>
            <person name="Barrett H."/>
            <person name="Lovett B."/>
            <person name="Macias A.M."/>
            <person name="Stajich J.E."/>
            <person name="Kasson M.T."/>
        </authorList>
    </citation>
    <scope>NUCLEOTIDE SEQUENCE</scope>
    <source>
        <strain evidence="2">ARSEF 14590</strain>
    </source>
</reference>
<proteinExistence type="predicted"/>
<evidence type="ECO:0000313" key="2">
    <source>
        <dbReference type="EMBL" id="KAK2592212.1"/>
    </source>
</evidence>
<evidence type="ECO:0000256" key="1">
    <source>
        <dbReference type="SAM" id="MobiDB-lite"/>
    </source>
</evidence>
<dbReference type="Proteomes" id="UP001251528">
    <property type="component" value="Unassembled WGS sequence"/>
</dbReference>
<keyword evidence="3" id="KW-1185">Reference proteome</keyword>
<dbReference type="EMBL" id="JASWJB010000280">
    <property type="protein sequence ID" value="KAK2592212.1"/>
    <property type="molecule type" value="Genomic_DNA"/>
</dbReference>
<evidence type="ECO:0000313" key="3">
    <source>
        <dbReference type="Proteomes" id="UP001251528"/>
    </source>
</evidence>
<sequence>MRIESGTVVKPPEDPYAEAAQSPLRERRPDHEVKGALEAAKHAPQVLVEPVVHAHQVRAEHVDDLVGLSGRLLVPGHLCHVGVAPLRPLDFAALTEGIEAIALVLELIVVPAPVGYHDTDDGIASFW</sequence>
<feature type="region of interest" description="Disordered" evidence="1">
    <location>
        <begin position="1"/>
        <end position="36"/>
    </location>
</feature>
<accession>A0AAJ0FPR7</accession>
<comment type="caution">
    <text evidence="2">The sequence shown here is derived from an EMBL/GenBank/DDBJ whole genome shotgun (WGS) entry which is preliminary data.</text>
</comment>
<gene>
    <name evidence="2" type="ORF">QQS21_010100</name>
</gene>
<protein>
    <submittedName>
        <fullName evidence="2">Uncharacterized protein</fullName>
    </submittedName>
</protein>
<dbReference type="AlphaFoldDB" id="A0AAJ0FPR7"/>
<organism evidence="2 3">
    <name type="scientific">Conoideocrella luteorostrata</name>
    <dbReference type="NCBI Taxonomy" id="1105319"/>
    <lineage>
        <taxon>Eukaryota</taxon>
        <taxon>Fungi</taxon>
        <taxon>Dikarya</taxon>
        <taxon>Ascomycota</taxon>
        <taxon>Pezizomycotina</taxon>
        <taxon>Sordariomycetes</taxon>
        <taxon>Hypocreomycetidae</taxon>
        <taxon>Hypocreales</taxon>
        <taxon>Clavicipitaceae</taxon>
        <taxon>Conoideocrella</taxon>
    </lineage>
</organism>
<feature type="compositionally biased region" description="Basic and acidic residues" evidence="1">
    <location>
        <begin position="24"/>
        <end position="36"/>
    </location>
</feature>
<name>A0AAJ0FPR7_9HYPO</name>